<dbReference type="eggNOG" id="KOG1565">
    <property type="taxonomic scope" value="Eukaryota"/>
</dbReference>
<evidence type="ECO:0000313" key="5">
    <source>
        <dbReference type="Proteomes" id="UP000007875"/>
    </source>
</evidence>
<reference evidence="4" key="2">
    <citation type="submission" date="2025-08" db="UniProtKB">
        <authorList>
            <consortium name="Ensembl"/>
        </authorList>
    </citation>
    <scope>IDENTIFICATION</scope>
</reference>
<proteinExistence type="predicted"/>
<dbReference type="STRING" id="51511.ENSCSAVP00000007923"/>
<dbReference type="Gene3D" id="2.110.10.10">
    <property type="entry name" value="Hemopexin-like domain"/>
    <property type="match status" value="1"/>
</dbReference>
<dbReference type="InterPro" id="IPR018486">
    <property type="entry name" value="Hemopexin_CS"/>
</dbReference>
<feature type="repeat" description="Hemopexin" evidence="2">
    <location>
        <begin position="32"/>
        <end position="77"/>
    </location>
</feature>
<dbReference type="InParanoid" id="H2YRG3"/>
<dbReference type="SUPFAM" id="SSF50923">
    <property type="entry name" value="Hemopexin-like domain"/>
    <property type="match status" value="1"/>
</dbReference>
<reference evidence="5" key="1">
    <citation type="submission" date="2003-08" db="EMBL/GenBank/DDBJ databases">
        <authorList>
            <person name="Birren B."/>
            <person name="Nusbaum C."/>
            <person name="Abebe A."/>
            <person name="Abouelleil A."/>
            <person name="Adekoya E."/>
            <person name="Ait-zahra M."/>
            <person name="Allen N."/>
            <person name="Allen T."/>
            <person name="An P."/>
            <person name="Anderson M."/>
            <person name="Anderson S."/>
            <person name="Arachchi H."/>
            <person name="Armbruster J."/>
            <person name="Bachantsang P."/>
            <person name="Baldwin J."/>
            <person name="Barry A."/>
            <person name="Bayul T."/>
            <person name="Blitshsteyn B."/>
            <person name="Bloom T."/>
            <person name="Blye J."/>
            <person name="Boguslavskiy L."/>
            <person name="Borowsky M."/>
            <person name="Boukhgalter B."/>
            <person name="Brunache A."/>
            <person name="Butler J."/>
            <person name="Calixte N."/>
            <person name="Calvo S."/>
            <person name="Camarata J."/>
            <person name="Campo K."/>
            <person name="Chang J."/>
            <person name="Cheshatsang Y."/>
            <person name="Citroen M."/>
            <person name="Collymore A."/>
            <person name="Considine T."/>
            <person name="Cook A."/>
            <person name="Cooke P."/>
            <person name="Corum B."/>
            <person name="Cuomo C."/>
            <person name="David R."/>
            <person name="Dawoe T."/>
            <person name="Degray S."/>
            <person name="Dodge S."/>
            <person name="Dooley K."/>
            <person name="Dorje P."/>
            <person name="Dorjee K."/>
            <person name="Dorris L."/>
            <person name="Duffey N."/>
            <person name="Dupes A."/>
            <person name="Elkins T."/>
            <person name="Engels R."/>
            <person name="Erickson J."/>
            <person name="Farina A."/>
            <person name="Faro S."/>
            <person name="Ferreira P."/>
            <person name="Fischer H."/>
            <person name="Fitzgerald M."/>
            <person name="Foley K."/>
            <person name="Gage D."/>
            <person name="Galagan J."/>
            <person name="Gearin G."/>
            <person name="Gnerre S."/>
            <person name="Gnirke A."/>
            <person name="Goyette A."/>
            <person name="Graham J."/>
            <person name="Grandbois E."/>
            <person name="Gyaltsen K."/>
            <person name="Hafez N."/>
            <person name="Hagopian D."/>
            <person name="Hagos B."/>
            <person name="Hall J."/>
            <person name="Hatcher B."/>
            <person name="Heller A."/>
            <person name="Higgins H."/>
            <person name="Honan T."/>
            <person name="Horn A."/>
            <person name="Houde N."/>
            <person name="Hughes L."/>
            <person name="Hulme W."/>
            <person name="Husby E."/>
            <person name="Iliev I."/>
            <person name="Jaffe D."/>
            <person name="Jones C."/>
            <person name="Kamal M."/>
            <person name="Kamat A."/>
            <person name="Kamvysselis M."/>
            <person name="Karlsson E."/>
            <person name="Kells C."/>
            <person name="Kieu A."/>
            <person name="Kisner P."/>
            <person name="Kodira C."/>
            <person name="Kulbokas E."/>
            <person name="Labutti K."/>
            <person name="Lama D."/>
            <person name="Landers T."/>
            <person name="Leger J."/>
            <person name="Levine S."/>
            <person name="Lewis D."/>
            <person name="Lewis T."/>
            <person name="Lindblad-toh K."/>
            <person name="Liu X."/>
            <person name="Lokyitsang T."/>
            <person name="Lokyitsang Y."/>
            <person name="Lucien O."/>
            <person name="Lui A."/>
            <person name="Ma L.J."/>
            <person name="Mabbitt R."/>
            <person name="Macdonald J."/>
            <person name="Maclean C."/>
            <person name="Major J."/>
            <person name="Manning J."/>
            <person name="Marabella R."/>
            <person name="Maru K."/>
            <person name="Matthews C."/>
            <person name="Mauceli E."/>
            <person name="Mccarthy M."/>
            <person name="Mcdonough S."/>
            <person name="Mcghee T."/>
            <person name="Meldrim J."/>
            <person name="Meneus L."/>
            <person name="Mesirov J."/>
            <person name="Mihalev A."/>
            <person name="Mihova T."/>
            <person name="Mikkelsen T."/>
            <person name="Mlenga V."/>
            <person name="Moru K."/>
            <person name="Mozes J."/>
            <person name="Mulrain L."/>
            <person name="Munson G."/>
            <person name="Naylor J."/>
            <person name="Newes C."/>
            <person name="Nguyen C."/>
            <person name="Nguyen N."/>
            <person name="Nguyen T."/>
            <person name="Nicol R."/>
            <person name="Nielsen C."/>
            <person name="Nizzari M."/>
            <person name="Norbu C."/>
            <person name="Norbu N."/>
            <person name="O'donnell P."/>
            <person name="Okoawo O."/>
            <person name="O'leary S."/>
            <person name="Omotosho B."/>
            <person name="O'neill K."/>
            <person name="Osman S."/>
            <person name="Parker S."/>
            <person name="Perrin D."/>
            <person name="Phunkhang P."/>
            <person name="Piqani B."/>
            <person name="Purcell S."/>
            <person name="Rachupka T."/>
            <person name="Ramasamy U."/>
            <person name="Rameau R."/>
            <person name="Ray V."/>
            <person name="Raymond C."/>
            <person name="Retta R."/>
            <person name="Richardson S."/>
            <person name="Rise C."/>
            <person name="Rodriguez J."/>
            <person name="Rogers J."/>
            <person name="Rogov P."/>
            <person name="Rutman M."/>
            <person name="Schupbach R."/>
            <person name="Seaman C."/>
            <person name="Settipalli S."/>
            <person name="Sharpe T."/>
            <person name="Sheridan J."/>
            <person name="Sherpa N."/>
            <person name="Shi J."/>
            <person name="Smirnov S."/>
            <person name="Smith C."/>
            <person name="Sougnez C."/>
            <person name="Spencer B."/>
            <person name="Stalker J."/>
            <person name="Stange-thomann N."/>
            <person name="Stavropoulos S."/>
            <person name="Stetson K."/>
            <person name="Stone C."/>
            <person name="Stone S."/>
            <person name="Stubbs M."/>
            <person name="Talamas J."/>
            <person name="Tchuinga P."/>
            <person name="Tenzing P."/>
            <person name="Tesfaye S."/>
            <person name="Theodore J."/>
            <person name="Thoulutsang Y."/>
            <person name="Topham K."/>
            <person name="Towey S."/>
            <person name="Tsamla T."/>
            <person name="Tsomo N."/>
            <person name="Vallee D."/>
            <person name="Vassiliev H."/>
            <person name="Venkataraman V."/>
            <person name="Vinson J."/>
            <person name="Vo A."/>
            <person name="Wade C."/>
            <person name="Wang S."/>
            <person name="Wangchuk T."/>
            <person name="Wangdi T."/>
            <person name="Whittaker C."/>
            <person name="Wilkinson J."/>
            <person name="Wu Y."/>
            <person name="Wyman D."/>
            <person name="Yadav S."/>
            <person name="Yang S."/>
            <person name="Yang X."/>
            <person name="Yeager S."/>
            <person name="Yee E."/>
            <person name="Young G."/>
            <person name="Zainoun J."/>
            <person name="Zembeck L."/>
            <person name="Zimmer A."/>
            <person name="Zody M."/>
            <person name="Lander E."/>
        </authorList>
    </citation>
    <scope>NUCLEOTIDE SEQUENCE [LARGE SCALE GENOMIC DNA]</scope>
</reference>
<dbReference type="PROSITE" id="PS00024">
    <property type="entry name" value="HEMOPEXIN"/>
    <property type="match status" value="1"/>
</dbReference>
<dbReference type="AlphaFoldDB" id="H2YRG3"/>
<feature type="region of interest" description="Disordered" evidence="3">
    <location>
        <begin position="1"/>
        <end position="21"/>
    </location>
</feature>
<dbReference type="HOGENOM" id="CLU_1177716_0_0_1"/>
<evidence type="ECO:0000256" key="1">
    <source>
        <dbReference type="ARBA" id="ARBA00022729"/>
    </source>
</evidence>
<feature type="compositionally biased region" description="Low complexity" evidence="3">
    <location>
        <begin position="10"/>
        <end position="19"/>
    </location>
</feature>
<evidence type="ECO:0000313" key="4">
    <source>
        <dbReference type="Ensembl" id="ENSCSAVP00000007923.1"/>
    </source>
</evidence>
<organism evidence="4 5">
    <name type="scientific">Ciona savignyi</name>
    <name type="common">Pacific transparent sea squirt</name>
    <dbReference type="NCBI Taxonomy" id="51511"/>
    <lineage>
        <taxon>Eukaryota</taxon>
        <taxon>Metazoa</taxon>
        <taxon>Chordata</taxon>
        <taxon>Tunicata</taxon>
        <taxon>Ascidiacea</taxon>
        <taxon>Phlebobranchia</taxon>
        <taxon>Cionidae</taxon>
        <taxon>Ciona</taxon>
    </lineage>
</organism>
<accession>H2YRG3</accession>
<reference evidence="4" key="3">
    <citation type="submission" date="2025-09" db="UniProtKB">
        <authorList>
            <consortium name="Ensembl"/>
        </authorList>
    </citation>
    <scope>IDENTIFICATION</scope>
</reference>
<dbReference type="InterPro" id="IPR018487">
    <property type="entry name" value="Hemopexin-like_repeat"/>
</dbReference>
<dbReference type="OMA" id="LEDCRCH"/>
<dbReference type="PANTHER" id="PTHR22917">
    <property type="entry name" value="HEMOPEXIN DOMAIN-CONTAINING PROTEIN"/>
    <property type="match status" value="1"/>
</dbReference>
<dbReference type="InterPro" id="IPR051298">
    <property type="entry name" value="Heme_transport/Cell_adhesion"/>
</dbReference>
<keyword evidence="5" id="KW-1185">Reference proteome</keyword>
<dbReference type="SMART" id="SM00120">
    <property type="entry name" value="HX"/>
    <property type="match status" value="3"/>
</dbReference>
<sequence length="236" mass="26944">STTEPPDFTEPPNTSEPPTTIFPSNTTELCNGEPFDAFTQTSKYLTTAFRGNQVYEIGTDGVKEGFPKNIGKLWREAPTSIDAAVTISIKHKKTTYLIKGERVWRYGHYRLLADNETTRDIWPEAPLQISAAFALPDRGGESDLLYLLEDCRCHVYTVRGGVFIKIDVVYICDLLPRVDAIDAAVAIHRRLFIFHHNVYYRVRVRNRSNFSLYPVPPVYPRPISLYWLGCPPQELF</sequence>
<protein>
    <submittedName>
        <fullName evidence="4">Uncharacterized protein</fullName>
    </submittedName>
</protein>
<evidence type="ECO:0000256" key="2">
    <source>
        <dbReference type="PROSITE-ProRule" id="PRU01011"/>
    </source>
</evidence>
<dbReference type="InterPro" id="IPR036375">
    <property type="entry name" value="Hemopexin-like_dom_sf"/>
</dbReference>
<dbReference type="Ensembl" id="ENSCSAVT00000008029.1">
    <property type="protein sequence ID" value="ENSCSAVP00000007923.1"/>
    <property type="gene ID" value="ENSCSAVG00000004729.1"/>
</dbReference>
<name>H2YRG3_CIOSA</name>
<dbReference type="Proteomes" id="UP000007875">
    <property type="component" value="Unassembled WGS sequence"/>
</dbReference>
<dbReference type="PROSITE" id="PS51642">
    <property type="entry name" value="HEMOPEXIN_2"/>
    <property type="match status" value="3"/>
</dbReference>
<evidence type="ECO:0000256" key="3">
    <source>
        <dbReference type="SAM" id="MobiDB-lite"/>
    </source>
</evidence>
<feature type="repeat" description="Hemopexin" evidence="2">
    <location>
        <begin position="178"/>
        <end position="230"/>
    </location>
</feature>
<dbReference type="PANTHER" id="PTHR22917:SF6">
    <property type="entry name" value="EG:8D8.2 PROTEIN-RELATED"/>
    <property type="match status" value="1"/>
</dbReference>
<feature type="repeat" description="Hemopexin" evidence="2">
    <location>
        <begin position="78"/>
        <end position="128"/>
    </location>
</feature>
<keyword evidence="1" id="KW-0732">Signal</keyword>